<dbReference type="InterPro" id="IPR036412">
    <property type="entry name" value="HAD-like_sf"/>
</dbReference>
<dbReference type="Pfam" id="PF13419">
    <property type="entry name" value="HAD_2"/>
    <property type="match status" value="1"/>
</dbReference>
<evidence type="ECO:0000313" key="1">
    <source>
        <dbReference type="EMBL" id="QHZ50190.1"/>
    </source>
</evidence>
<dbReference type="GO" id="GO:0008967">
    <property type="term" value="F:phosphoglycolate phosphatase activity"/>
    <property type="evidence" value="ECO:0007669"/>
    <property type="project" value="TreeGrafter"/>
</dbReference>
<dbReference type="GO" id="GO:0006281">
    <property type="term" value="P:DNA repair"/>
    <property type="evidence" value="ECO:0007669"/>
    <property type="project" value="TreeGrafter"/>
</dbReference>
<organism evidence="1 2">
    <name type="scientific">Paenibacillus larvae subsp. larvae</name>
    <dbReference type="NCBI Taxonomy" id="147375"/>
    <lineage>
        <taxon>Bacteria</taxon>
        <taxon>Bacillati</taxon>
        <taxon>Bacillota</taxon>
        <taxon>Bacilli</taxon>
        <taxon>Bacillales</taxon>
        <taxon>Paenibacillaceae</taxon>
        <taxon>Paenibacillus</taxon>
    </lineage>
</organism>
<protein>
    <submittedName>
        <fullName evidence="1">Pyrophosphatase PpaX</fullName>
        <ecNumber evidence="1">3.6.1.1</ecNumber>
    </submittedName>
</protein>
<proteinExistence type="predicted"/>
<dbReference type="InterPro" id="IPR041492">
    <property type="entry name" value="HAD_2"/>
</dbReference>
<dbReference type="EMBL" id="CP019717">
    <property type="protein sequence ID" value="QHZ50190.1"/>
    <property type="molecule type" value="Genomic_DNA"/>
</dbReference>
<dbReference type="SUPFAM" id="SSF56784">
    <property type="entry name" value="HAD-like"/>
    <property type="match status" value="1"/>
</dbReference>
<evidence type="ECO:0000313" key="2">
    <source>
        <dbReference type="Proteomes" id="UP000464330"/>
    </source>
</evidence>
<dbReference type="InterPro" id="IPR023214">
    <property type="entry name" value="HAD_sf"/>
</dbReference>
<dbReference type="Gene3D" id="1.10.150.240">
    <property type="entry name" value="Putative phosphatase, domain 2"/>
    <property type="match status" value="1"/>
</dbReference>
<name>A0A6C0QNP0_9BACL</name>
<dbReference type="RefSeq" id="WP_023484082.1">
    <property type="nucleotide sequence ID" value="NZ_CP019651.1"/>
</dbReference>
<dbReference type="NCBIfam" id="TIGR01549">
    <property type="entry name" value="HAD-SF-IA-v1"/>
    <property type="match status" value="1"/>
</dbReference>
<dbReference type="Gene3D" id="3.40.50.1000">
    <property type="entry name" value="HAD superfamily/HAD-like"/>
    <property type="match status" value="1"/>
</dbReference>
<dbReference type="AlphaFoldDB" id="A0A6C0QNP0"/>
<dbReference type="GO" id="GO:0005829">
    <property type="term" value="C:cytosol"/>
    <property type="evidence" value="ECO:0007669"/>
    <property type="project" value="TreeGrafter"/>
</dbReference>
<keyword evidence="1" id="KW-0378">Hydrolase</keyword>
<dbReference type="SFLD" id="SFLDS00003">
    <property type="entry name" value="Haloacid_Dehalogenase"/>
    <property type="match status" value="1"/>
</dbReference>
<dbReference type="Proteomes" id="UP000464330">
    <property type="component" value="Chromosome"/>
</dbReference>
<dbReference type="InterPro" id="IPR050155">
    <property type="entry name" value="HAD-like_hydrolase_sf"/>
</dbReference>
<sequence>MTVEKPESMIFDLDGTLFKTETLLLPAFHVSLTQMIQETGYEGPVPEDREVLGTLGMLMDEIWKRLLPGCTPEQIDRMNELLAYHELSGLESGRGVLYEGVAETLTRLQDAGVRLFVASNGLESYVKGVLNMRGISSFFEKIYSAGEYRTKSKVDLVKLLLEENHVQDAFMVGDRSSDVEAGHKNGLTVIGCDFAGFGDPKELEDADIRIKDFRELARLIRI</sequence>
<reference evidence="1 2" key="1">
    <citation type="journal article" date="2020" name="Int. J. Med. Microbiol.">
        <title>Discovery of Paenibacillus larvae ERIC V: Phenotypic and genomic comparison to genotypes ERIC I-IV reveal different inventories of virulence factors which correlate with epidemiological prevalences of American Foulbrood.</title>
        <authorList>
            <person name="Beims H."/>
            <person name="Bunk B."/>
            <person name="Erler S."/>
            <person name="Mohr K.I."/>
            <person name="Sproer C."/>
            <person name="Pradella S."/>
            <person name="Gunther G."/>
            <person name="Rohde M."/>
            <person name="von der Ohe W."/>
            <person name="Steinert M."/>
        </authorList>
    </citation>
    <scope>NUCLEOTIDE SEQUENCE [LARGE SCALE GENOMIC DNA]</scope>
    <source>
        <strain evidence="1">Eric_V</strain>
    </source>
</reference>
<dbReference type="PANTHER" id="PTHR43434">
    <property type="entry name" value="PHOSPHOGLYCOLATE PHOSPHATASE"/>
    <property type="match status" value="1"/>
</dbReference>
<dbReference type="PANTHER" id="PTHR43434:SF1">
    <property type="entry name" value="PHOSPHOGLYCOLATE PHOSPHATASE"/>
    <property type="match status" value="1"/>
</dbReference>
<dbReference type="GO" id="GO:0004427">
    <property type="term" value="F:inorganic diphosphate phosphatase activity"/>
    <property type="evidence" value="ECO:0007669"/>
    <property type="project" value="UniProtKB-EC"/>
</dbReference>
<accession>A0A6C0QNP0</accession>
<dbReference type="EC" id="3.6.1.1" evidence="1"/>
<dbReference type="InterPro" id="IPR023198">
    <property type="entry name" value="PGP-like_dom2"/>
</dbReference>
<gene>
    <name evidence="1" type="primary">ppaX_2</name>
    <name evidence="1" type="ORF">ERICV_01016</name>
</gene>
<dbReference type="SFLD" id="SFLDG01129">
    <property type="entry name" value="C1.5:_HAD__Beta-PGM__Phosphata"/>
    <property type="match status" value="1"/>
</dbReference>
<dbReference type="InterPro" id="IPR006439">
    <property type="entry name" value="HAD-SF_hydro_IA"/>
</dbReference>